<name>A0A0A8XQ52_ARUDO</name>
<evidence type="ECO:0000256" key="1">
    <source>
        <dbReference type="SAM" id="MobiDB-lite"/>
    </source>
</evidence>
<feature type="compositionally biased region" description="Basic residues" evidence="1">
    <location>
        <begin position="38"/>
        <end position="54"/>
    </location>
</feature>
<accession>A0A0A8XQ52</accession>
<reference evidence="2" key="1">
    <citation type="submission" date="2014-09" db="EMBL/GenBank/DDBJ databases">
        <authorList>
            <person name="Magalhaes I.L.F."/>
            <person name="Oliveira U."/>
            <person name="Santos F.R."/>
            <person name="Vidigal T.H.D.A."/>
            <person name="Brescovit A.D."/>
            <person name="Santos A.J."/>
        </authorList>
    </citation>
    <scope>NUCLEOTIDE SEQUENCE</scope>
    <source>
        <tissue evidence="2">Shoot tissue taken approximately 20 cm above the soil surface</tissue>
    </source>
</reference>
<protein>
    <submittedName>
        <fullName evidence="2">Uncharacterized protein</fullName>
    </submittedName>
</protein>
<organism evidence="2">
    <name type="scientific">Arundo donax</name>
    <name type="common">Giant reed</name>
    <name type="synonym">Donax arundinaceus</name>
    <dbReference type="NCBI Taxonomy" id="35708"/>
    <lineage>
        <taxon>Eukaryota</taxon>
        <taxon>Viridiplantae</taxon>
        <taxon>Streptophyta</taxon>
        <taxon>Embryophyta</taxon>
        <taxon>Tracheophyta</taxon>
        <taxon>Spermatophyta</taxon>
        <taxon>Magnoliopsida</taxon>
        <taxon>Liliopsida</taxon>
        <taxon>Poales</taxon>
        <taxon>Poaceae</taxon>
        <taxon>PACMAD clade</taxon>
        <taxon>Arundinoideae</taxon>
        <taxon>Arundineae</taxon>
        <taxon>Arundo</taxon>
    </lineage>
</organism>
<reference evidence="2" key="2">
    <citation type="journal article" date="2015" name="Data Brief">
        <title>Shoot transcriptome of the giant reed, Arundo donax.</title>
        <authorList>
            <person name="Barrero R.A."/>
            <person name="Guerrero F.D."/>
            <person name="Moolhuijzen P."/>
            <person name="Goolsby J.A."/>
            <person name="Tidwell J."/>
            <person name="Bellgard S.E."/>
            <person name="Bellgard M.I."/>
        </authorList>
    </citation>
    <scope>NUCLEOTIDE SEQUENCE</scope>
    <source>
        <tissue evidence="2">Shoot tissue taken approximately 20 cm above the soil surface</tissue>
    </source>
</reference>
<evidence type="ECO:0000313" key="2">
    <source>
        <dbReference type="EMBL" id="JAD14665.1"/>
    </source>
</evidence>
<dbReference type="AlphaFoldDB" id="A0A0A8XQ52"/>
<feature type="compositionally biased region" description="Basic residues" evidence="1">
    <location>
        <begin position="1"/>
        <end position="10"/>
    </location>
</feature>
<feature type="compositionally biased region" description="Polar residues" evidence="1">
    <location>
        <begin position="56"/>
        <end position="71"/>
    </location>
</feature>
<proteinExistence type="predicted"/>
<sequence length="90" mass="10295">MPPCCRPRKIKGQETHMYLHSQATSPIIRREESGKGGGSKRSRISRKSQLKKQRSNQPPLSQQFMTKNSVNWTLPEATQNITKYHSSISQ</sequence>
<dbReference type="EMBL" id="GBRH01283230">
    <property type="protein sequence ID" value="JAD14665.1"/>
    <property type="molecule type" value="Transcribed_RNA"/>
</dbReference>
<feature type="region of interest" description="Disordered" evidence="1">
    <location>
        <begin position="1"/>
        <end position="71"/>
    </location>
</feature>